<accession>A0ABQ5DVZ7</accession>
<reference evidence="1" key="1">
    <citation type="journal article" date="2022" name="Int. J. Mol. Sci.">
        <title>Draft Genome of Tanacetum Coccineum: Genomic Comparison of Closely Related Tanacetum-Family Plants.</title>
        <authorList>
            <person name="Yamashiro T."/>
            <person name="Shiraishi A."/>
            <person name="Nakayama K."/>
            <person name="Satake H."/>
        </authorList>
    </citation>
    <scope>NUCLEOTIDE SEQUENCE</scope>
</reference>
<keyword evidence="2" id="KW-1185">Reference proteome</keyword>
<evidence type="ECO:0000313" key="2">
    <source>
        <dbReference type="Proteomes" id="UP001151760"/>
    </source>
</evidence>
<organism evidence="1 2">
    <name type="scientific">Tanacetum coccineum</name>
    <dbReference type="NCBI Taxonomy" id="301880"/>
    <lineage>
        <taxon>Eukaryota</taxon>
        <taxon>Viridiplantae</taxon>
        <taxon>Streptophyta</taxon>
        <taxon>Embryophyta</taxon>
        <taxon>Tracheophyta</taxon>
        <taxon>Spermatophyta</taxon>
        <taxon>Magnoliopsida</taxon>
        <taxon>eudicotyledons</taxon>
        <taxon>Gunneridae</taxon>
        <taxon>Pentapetalae</taxon>
        <taxon>asterids</taxon>
        <taxon>campanulids</taxon>
        <taxon>Asterales</taxon>
        <taxon>Asteraceae</taxon>
        <taxon>Asteroideae</taxon>
        <taxon>Anthemideae</taxon>
        <taxon>Anthemidinae</taxon>
        <taxon>Tanacetum</taxon>
    </lineage>
</organism>
<proteinExistence type="predicted"/>
<comment type="caution">
    <text evidence="1">The sequence shown here is derived from an EMBL/GenBank/DDBJ whole genome shotgun (WGS) entry which is preliminary data.</text>
</comment>
<gene>
    <name evidence="1" type="ORF">Tco_0951817</name>
</gene>
<sequence>MPSPPEVGLVILDGPSVLAPLFINPEEDERAEETLTNPELADYFLTKKSDRSLLVGEELKLISQVISFHRDNDVACRPFVRSEGVRDELLLSITFPTPGNDRYSHFFDVSQSDLEK</sequence>
<protein>
    <submittedName>
        <fullName evidence="1">Uncharacterized protein</fullName>
    </submittedName>
</protein>
<dbReference type="EMBL" id="BQNB010015701">
    <property type="protein sequence ID" value="GJT43102.1"/>
    <property type="molecule type" value="Genomic_DNA"/>
</dbReference>
<reference evidence="1" key="2">
    <citation type="submission" date="2022-01" db="EMBL/GenBank/DDBJ databases">
        <authorList>
            <person name="Yamashiro T."/>
            <person name="Shiraishi A."/>
            <person name="Satake H."/>
            <person name="Nakayama K."/>
        </authorList>
    </citation>
    <scope>NUCLEOTIDE SEQUENCE</scope>
</reference>
<dbReference type="Proteomes" id="UP001151760">
    <property type="component" value="Unassembled WGS sequence"/>
</dbReference>
<evidence type="ECO:0000313" key="1">
    <source>
        <dbReference type="EMBL" id="GJT43102.1"/>
    </source>
</evidence>
<name>A0ABQ5DVZ7_9ASTR</name>